<accession>A0A370BTZ1</accession>
<dbReference type="EMBL" id="KZ851930">
    <property type="protein sequence ID" value="RDH17545.1"/>
    <property type="molecule type" value="Genomic_DNA"/>
</dbReference>
<sequence>MTGKENTRGILSLPQELYDEVTLFFANFGLDPKARITRLMCLRLVSVPFNRSATRVLLSAVRLSVGRRLETPQLLHAQSPSSIKPIFTSDLCHSIRYLTVCSSQACTNTVERPYGNLFQCLQRLPSLQYFEIDHNNYYSHPQVDLMLLALKHAHRYLPRLRGIRIISPWSYLKEDGLPRLCRLEGVLRKYLPQLQHIDIEFASCLWFTSGKLENQTFLPLFRLGRGLRSISLEGLWMGANCHKKHKPGRWLHPDAPIERIRLHTMVVPFGVLARLLRYKRTLVSLDIMGVSLSTGKWEDFLPEIDKFPLSYRHISYHGYNVHEIYRLCSMKYYDLVRSDYSELQQKMQALPRRRKMVPRPLARFSEHGLRLH</sequence>
<organism evidence="1 2">
    <name type="scientific">Aspergillus niger ATCC 13496</name>
    <dbReference type="NCBI Taxonomy" id="1353008"/>
    <lineage>
        <taxon>Eukaryota</taxon>
        <taxon>Fungi</taxon>
        <taxon>Dikarya</taxon>
        <taxon>Ascomycota</taxon>
        <taxon>Pezizomycotina</taxon>
        <taxon>Eurotiomycetes</taxon>
        <taxon>Eurotiomycetidae</taxon>
        <taxon>Eurotiales</taxon>
        <taxon>Aspergillaceae</taxon>
        <taxon>Aspergillus</taxon>
        <taxon>Aspergillus subgen. Circumdati</taxon>
    </lineage>
</organism>
<name>A0A370BTZ1_ASPNG</name>
<dbReference type="Gene3D" id="3.80.10.10">
    <property type="entry name" value="Ribonuclease Inhibitor"/>
    <property type="match status" value="1"/>
</dbReference>
<dbReference type="InterPro" id="IPR032675">
    <property type="entry name" value="LRR_dom_sf"/>
</dbReference>
<gene>
    <name evidence="1" type="ORF">M747DRAFT_242806</name>
</gene>
<dbReference type="Proteomes" id="UP000253845">
    <property type="component" value="Unassembled WGS sequence"/>
</dbReference>
<proteinExistence type="predicted"/>
<evidence type="ECO:0000313" key="1">
    <source>
        <dbReference type="EMBL" id="RDH17545.1"/>
    </source>
</evidence>
<reference evidence="1 2" key="1">
    <citation type="submission" date="2018-07" db="EMBL/GenBank/DDBJ databases">
        <title>Section-level genome sequencing of Aspergillus section Nigri to investigate inter- and intra-species variation.</title>
        <authorList>
            <consortium name="DOE Joint Genome Institute"/>
            <person name="Vesth T.C."/>
            <person name="Nybo J.L."/>
            <person name="Theobald S."/>
            <person name="Frisvad J.C."/>
            <person name="Larsen T.O."/>
            <person name="Nielsen K.F."/>
            <person name="Hoof J.B."/>
            <person name="Brandl J."/>
            <person name="Salamov A."/>
            <person name="Riley R."/>
            <person name="Gladden J.M."/>
            <person name="Phatale P."/>
            <person name="Nielsen M.T."/>
            <person name="Lyhne E.K."/>
            <person name="Kogle M.E."/>
            <person name="Strasser K."/>
            <person name="McDonnell E."/>
            <person name="Barry K."/>
            <person name="Clum A."/>
            <person name="Chen C."/>
            <person name="Nolan M."/>
            <person name="Sandor L."/>
            <person name="Kuo A."/>
            <person name="Lipzen A."/>
            <person name="Hainaut M."/>
            <person name="Drula E."/>
            <person name="Tsang A."/>
            <person name="Magnuson J.K."/>
            <person name="Henrissat B."/>
            <person name="Wiebenga A."/>
            <person name="Simmons B.A."/>
            <person name="Makela M.R."/>
            <person name="De vries R.P."/>
            <person name="Grigoriev I.V."/>
            <person name="Mortensen U.H."/>
            <person name="Baker S.E."/>
            <person name="Andersen M.R."/>
        </authorList>
    </citation>
    <scope>NUCLEOTIDE SEQUENCE [LARGE SCALE GENOMIC DNA]</scope>
    <source>
        <strain evidence="1 2">ATCC 13496</strain>
    </source>
</reference>
<dbReference type="AlphaFoldDB" id="A0A370BTZ1"/>
<evidence type="ECO:0000313" key="2">
    <source>
        <dbReference type="Proteomes" id="UP000253845"/>
    </source>
</evidence>
<dbReference type="VEuPathDB" id="FungiDB:M747DRAFT_242806"/>
<protein>
    <submittedName>
        <fullName evidence="1">Uncharacterized protein</fullName>
    </submittedName>
</protein>